<comment type="caution">
    <text evidence="2">The sequence shown here is derived from an EMBL/GenBank/DDBJ whole genome shotgun (WGS) entry which is preliminary data.</text>
</comment>
<keyword evidence="1" id="KW-1133">Transmembrane helix</keyword>
<dbReference type="EMBL" id="PKUQ01000001">
    <property type="protein sequence ID" value="PLW79174.1"/>
    <property type="molecule type" value="Genomic_DNA"/>
</dbReference>
<keyword evidence="1" id="KW-0472">Membrane</keyword>
<organism evidence="2 3">
    <name type="scientific">Cohaesibacter celericrescens</name>
    <dbReference type="NCBI Taxonomy" id="2067669"/>
    <lineage>
        <taxon>Bacteria</taxon>
        <taxon>Pseudomonadati</taxon>
        <taxon>Pseudomonadota</taxon>
        <taxon>Alphaproteobacteria</taxon>
        <taxon>Hyphomicrobiales</taxon>
        <taxon>Cohaesibacteraceae</taxon>
    </lineage>
</organism>
<dbReference type="RefSeq" id="WP_101532256.1">
    <property type="nucleotide sequence ID" value="NZ_JBFHIU010000120.1"/>
</dbReference>
<evidence type="ECO:0000313" key="2">
    <source>
        <dbReference type="EMBL" id="PLW79174.1"/>
    </source>
</evidence>
<sequence>MDEQKKTEPVRSLGRAIREVRIADVEQSSVIVELGDTERARLELLGEALEDVAKELPDDMEMLTFQIVPGRKPRFWVDITSFVEMARDKRSYRFLKDTRLGRTVLIESQDVDDVADSVTHYLAERIIEREKAIESDYLLAKMGDKAINVEAAGQAKRDRNQQRGGMSGVWWFFFGIIAGAIGLVLYAWFLPTKF</sequence>
<proteinExistence type="predicted"/>
<dbReference type="AlphaFoldDB" id="A0A2N5XXD3"/>
<evidence type="ECO:0000256" key="1">
    <source>
        <dbReference type="SAM" id="Phobius"/>
    </source>
</evidence>
<dbReference type="Proteomes" id="UP000234881">
    <property type="component" value="Unassembled WGS sequence"/>
</dbReference>
<accession>A0A2N5XXD3</accession>
<feature type="transmembrane region" description="Helical" evidence="1">
    <location>
        <begin position="169"/>
        <end position="189"/>
    </location>
</feature>
<gene>
    <name evidence="2" type="ORF">C0081_02820</name>
</gene>
<keyword evidence="1" id="KW-0812">Transmembrane</keyword>
<evidence type="ECO:0000313" key="3">
    <source>
        <dbReference type="Proteomes" id="UP000234881"/>
    </source>
</evidence>
<dbReference type="OrthoDB" id="9808451at2"/>
<keyword evidence="3" id="KW-1185">Reference proteome</keyword>
<name>A0A2N5XXD3_9HYPH</name>
<reference evidence="2 3" key="1">
    <citation type="submission" date="2018-01" db="EMBL/GenBank/DDBJ databases">
        <title>The draft genome sequence of Cohaesibacter sp. H1304.</title>
        <authorList>
            <person name="Wang N.-N."/>
            <person name="Du Z.-J."/>
        </authorList>
    </citation>
    <scope>NUCLEOTIDE SEQUENCE [LARGE SCALE GENOMIC DNA]</scope>
    <source>
        <strain evidence="2 3">H1304</strain>
    </source>
</reference>
<protein>
    <submittedName>
        <fullName evidence="2">Uncharacterized protein</fullName>
    </submittedName>
</protein>